<feature type="compositionally biased region" description="Basic and acidic residues" evidence="8">
    <location>
        <begin position="1217"/>
        <end position="1227"/>
    </location>
</feature>
<name>A0A9P3HGL5_9FUNG</name>
<feature type="compositionally biased region" description="Low complexity" evidence="8">
    <location>
        <begin position="123"/>
        <end position="139"/>
    </location>
</feature>
<dbReference type="PROSITE" id="PS00463">
    <property type="entry name" value="ZN2_CY6_FUNGAL_1"/>
    <property type="match status" value="1"/>
</dbReference>
<reference evidence="10" key="1">
    <citation type="submission" date="2021-11" db="EMBL/GenBank/DDBJ databases">
        <authorList>
            <person name="Herlambang A."/>
            <person name="Guo Y."/>
            <person name="Takashima Y."/>
            <person name="Nishizawa T."/>
        </authorList>
    </citation>
    <scope>NUCLEOTIDE SEQUENCE</scope>
    <source>
        <strain evidence="10">E1425</strain>
    </source>
</reference>
<protein>
    <recommendedName>
        <fullName evidence="9">Zn(2)-C6 fungal-type domain-containing protein</fullName>
    </recommendedName>
</protein>
<dbReference type="PROSITE" id="PS50048">
    <property type="entry name" value="ZN2_CY6_FUNGAL_2"/>
    <property type="match status" value="1"/>
</dbReference>
<feature type="region of interest" description="Disordered" evidence="8">
    <location>
        <begin position="1021"/>
        <end position="1055"/>
    </location>
</feature>
<feature type="compositionally biased region" description="Basic and acidic residues" evidence="8">
    <location>
        <begin position="958"/>
        <end position="977"/>
    </location>
</feature>
<dbReference type="CDD" id="cd00067">
    <property type="entry name" value="GAL4"/>
    <property type="match status" value="1"/>
</dbReference>
<proteinExistence type="predicted"/>
<dbReference type="CDD" id="cd12148">
    <property type="entry name" value="fungal_TF_MHR"/>
    <property type="match status" value="1"/>
</dbReference>
<dbReference type="PANTHER" id="PTHR31313:SF81">
    <property type="entry name" value="TY1 ENHANCER ACTIVATOR"/>
    <property type="match status" value="1"/>
</dbReference>
<evidence type="ECO:0000313" key="11">
    <source>
        <dbReference type="Proteomes" id="UP000827284"/>
    </source>
</evidence>
<dbReference type="GO" id="GO:0003677">
    <property type="term" value="F:DNA binding"/>
    <property type="evidence" value="ECO:0007669"/>
    <property type="project" value="UniProtKB-KW"/>
</dbReference>
<keyword evidence="3" id="KW-0862">Zinc</keyword>
<feature type="domain" description="Zn(2)-C6 fungal-type" evidence="9">
    <location>
        <begin position="12"/>
        <end position="42"/>
    </location>
</feature>
<gene>
    <name evidence="10" type="ORF">EMPS_08542</name>
</gene>
<dbReference type="AlphaFoldDB" id="A0A9P3HGL5"/>
<evidence type="ECO:0000256" key="1">
    <source>
        <dbReference type="ARBA" id="ARBA00004123"/>
    </source>
</evidence>
<feature type="compositionally biased region" description="Low complexity" evidence="8">
    <location>
        <begin position="285"/>
        <end position="296"/>
    </location>
</feature>
<keyword evidence="6" id="KW-0804">Transcription</keyword>
<dbReference type="SMART" id="SM00906">
    <property type="entry name" value="Fungal_trans"/>
    <property type="match status" value="1"/>
</dbReference>
<accession>A0A9P3HGL5</accession>
<dbReference type="GO" id="GO:0005634">
    <property type="term" value="C:nucleus"/>
    <property type="evidence" value="ECO:0007669"/>
    <property type="project" value="UniProtKB-SubCell"/>
</dbReference>
<dbReference type="InterPro" id="IPR007219">
    <property type="entry name" value="XnlR_reg_dom"/>
</dbReference>
<evidence type="ECO:0000259" key="9">
    <source>
        <dbReference type="PROSITE" id="PS50048"/>
    </source>
</evidence>
<dbReference type="GO" id="GO:0006351">
    <property type="term" value="P:DNA-templated transcription"/>
    <property type="evidence" value="ECO:0007669"/>
    <property type="project" value="InterPro"/>
</dbReference>
<comment type="subcellular location">
    <subcellularLocation>
        <location evidence="1">Nucleus</location>
    </subcellularLocation>
</comment>
<feature type="region of interest" description="Disordered" evidence="8">
    <location>
        <begin position="829"/>
        <end position="850"/>
    </location>
</feature>
<evidence type="ECO:0000256" key="7">
    <source>
        <dbReference type="ARBA" id="ARBA00023242"/>
    </source>
</evidence>
<feature type="compositionally biased region" description="Low complexity" evidence="8">
    <location>
        <begin position="166"/>
        <end position="215"/>
    </location>
</feature>
<evidence type="ECO:0000256" key="3">
    <source>
        <dbReference type="ARBA" id="ARBA00022833"/>
    </source>
</evidence>
<feature type="region of interest" description="Disordered" evidence="8">
    <location>
        <begin position="1193"/>
        <end position="1227"/>
    </location>
</feature>
<dbReference type="InterPro" id="IPR036864">
    <property type="entry name" value="Zn2-C6_fun-type_DNA-bd_sf"/>
</dbReference>
<feature type="compositionally biased region" description="Pro residues" evidence="8">
    <location>
        <begin position="150"/>
        <end position="165"/>
    </location>
</feature>
<feature type="region of interest" description="Disordered" evidence="8">
    <location>
        <begin position="689"/>
        <end position="711"/>
    </location>
</feature>
<comment type="caution">
    <text evidence="10">The sequence shown here is derived from an EMBL/GenBank/DDBJ whole genome shotgun (WGS) entry which is preliminary data.</text>
</comment>
<organism evidence="10 11">
    <name type="scientific">Entomortierella parvispora</name>
    <dbReference type="NCBI Taxonomy" id="205924"/>
    <lineage>
        <taxon>Eukaryota</taxon>
        <taxon>Fungi</taxon>
        <taxon>Fungi incertae sedis</taxon>
        <taxon>Mucoromycota</taxon>
        <taxon>Mortierellomycotina</taxon>
        <taxon>Mortierellomycetes</taxon>
        <taxon>Mortierellales</taxon>
        <taxon>Mortierellaceae</taxon>
        <taxon>Entomortierella</taxon>
    </lineage>
</organism>
<dbReference type="PANTHER" id="PTHR31313">
    <property type="entry name" value="TY1 ENHANCER ACTIVATOR"/>
    <property type="match status" value="1"/>
</dbReference>
<feature type="compositionally biased region" description="Polar residues" evidence="8">
    <location>
        <begin position="232"/>
        <end position="260"/>
    </location>
</feature>
<evidence type="ECO:0000256" key="4">
    <source>
        <dbReference type="ARBA" id="ARBA00023015"/>
    </source>
</evidence>
<feature type="compositionally biased region" description="Polar residues" evidence="8">
    <location>
        <begin position="1024"/>
        <end position="1055"/>
    </location>
</feature>
<reference evidence="10" key="2">
    <citation type="journal article" date="2022" name="Microbiol. Resour. Announc.">
        <title>Whole-Genome Sequence of Entomortierella parvispora E1425, a Mucoromycotan Fungus Associated with Burkholderiaceae-Related Endosymbiotic Bacteria.</title>
        <authorList>
            <person name="Herlambang A."/>
            <person name="Guo Y."/>
            <person name="Takashima Y."/>
            <person name="Narisawa K."/>
            <person name="Ohta H."/>
            <person name="Nishizawa T."/>
        </authorList>
    </citation>
    <scope>NUCLEOTIDE SEQUENCE</scope>
    <source>
        <strain evidence="10">E1425</strain>
    </source>
</reference>
<keyword evidence="2" id="KW-0479">Metal-binding</keyword>
<evidence type="ECO:0000256" key="8">
    <source>
        <dbReference type="SAM" id="MobiDB-lite"/>
    </source>
</evidence>
<dbReference type="SUPFAM" id="SSF57701">
    <property type="entry name" value="Zn2/Cys6 DNA-binding domain"/>
    <property type="match status" value="1"/>
</dbReference>
<dbReference type="GO" id="GO:0008270">
    <property type="term" value="F:zinc ion binding"/>
    <property type="evidence" value="ECO:0007669"/>
    <property type="project" value="InterPro"/>
</dbReference>
<dbReference type="InterPro" id="IPR001138">
    <property type="entry name" value="Zn2Cys6_DnaBD"/>
</dbReference>
<feature type="region of interest" description="Disordered" evidence="8">
    <location>
        <begin position="285"/>
        <end position="383"/>
    </location>
</feature>
<dbReference type="InterPro" id="IPR051615">
    <property type="entry name" value="Transcr_Regulatory_Elem"/>
</dbReference>
<dbReference type="GO" id="GO:0000981">
    <property type="term" value="F:DNA-binding transcription factor activity, RNA polymerase II-specific"/>
    <property type="evidence" value="ECO:0007669"/>
    <property type="project" value="InterPro"/>
</dbReference>
<dbReference type="Pfam" id="PF04082">
    <property type="entry name" value="Fungal_trans"/>
    <property type="match status" value="1"/>
</dbReference>
<dbReference type="EMBL" id="BQFW01000012">
    <property type="protein sequence ID" value="GJJ76183.1"/>
    <property type="molecule type" value="Genomic_DNA"/>
</dbReference>
<keyword evidence="7" id="KW-0539">Nucleus</keyword>
<dbReference type="Pfam" id="PF00172">
    <property type="entry name" value="Zn_clus"/>
    <property type="match status" value="1"/>
</dbReference>
<feature type="region of interest" description="Disordered" evidence="8">
    <location>
        <begin position="123"/>
        <end position="268"/>
    </location>
</feature>
<keyword evidence="11" id="KW-1185">Reference proteome</keyword>
<feature type="compositionally biased region" description="Low complexity" evidence="8">
    <location>
        <begin position="313"/>
        <end position="328"/>
    </location>
</feature>
<evidence type="ECO:0000313" key="10">
    <source>
        <dbReference type="EMBL" id="GJJ76183.1"/>
    </source>
</evidence>
<evidence type="ECO:0000256" key="5">
    <source>
        <dbReference type="ARBA" id="ARBA00023125"/>
    </source>
</evidence>
<evidence type="ECO:0000256" key="2">
    <source>
        <dbReference type="ARBA" id="ARBA00022723"/>
    </source>
</evidence>
<feature type="compositionally biased region" description="Polar residues" evidence="8">
    <location>
        <begin position="334"/>
        <end position="347"/>
    </location>
</feature>
<dbReference type="OrthoDB" id="39175at2759"/>
<keyword evidence="5" id="KW-0238">DNA-binding</keyword>
<keyword evidence="4" id="KW-0805">Transcription regulation</keyword>
<feature type="region of interest" description="Disordered" evidence="8">
    <location>
        <begin position="954"/>
        <end position="999"/>
    </location>
</feature>
<feature type="compositionally biased region" description="Low complexity" evidence="8">
    <location>
        <begin position="838"/>
        <end position="849"/>
    </location>
</feature>
<dbReference type="SMART" id="SM00066">
    <property type="entry name" value="GAL4"/>
    <property type="match status" value="1"/>
</dbReference>
<dbReference type="Gene3D" id="4.10.240.10">
    <property type="entry name" value="Zn(2)-C6 fungal-type DNA-binding domain"/>
    <property type="match status" value="1"/>
</dbReference>
<evidence type="ECO:0000256" key="6">
    <source>
        <dbReference type="ARBA" id="ARBA00023163"/>
    </source>
</evidence>
<sequence>MADSKRLRVSKACDSCRRKKVKCDAIHPLCTNCETFNYECTYNDPTKKRGPPKGKLVPMMTGYIEAIEARLHRMEGLLGGLVKDKDPRAEIVRAELDAMAREAEMTGLKLRRSKAYEEINNAMASGSTSSSAKPSETSAGPSGPSESVRPTPPQTPQPPQPPPPLQQHQRAQPPHQASSHLPQHQQPPIHQQQQQQQHLQHILQQQQQQPQQYYQRSAQTSAAPPPPALTSHARQPQSRPAASSPHQQTEAVNSQGSSYRTHSENSGHDEQTFQGVIMGRSQSSLLQPSALSSPRRTAPYHPYDSPRHPRSPHTPQQQHQLPPQATSQLPPPLMQSSNGTGSAYNSPHQQQHHNNKGYGHGNYNQSAGNNNGRGPPGEQHPYDRDQYRLERDHHRSISGESNRPYDYPSAKGFPLMESHRIVTHRPSLAAHQLSNPLTGYMPMNDPKNKEESLIMPSMDVMDHLLKVHFRSVHPVLPMLHFKTLSDQIHRNESPPYHLIFAVLGLSSRFSDNPVFRTPQPGADMPPSAIFYERAKHFVKEEYDNSQLATVQALLLIAIQQMGFCESQRAWLCVGVAIRMAQDLGLNKEISGQEQARNRLQSEMKKRTWWSIYVIERLLCAGLNRPLAITQKDCETGYPKFEDEELDVPTGSAPVVRSGIISNFVHMITLSKIQGNVLEFIKAKFSPPAISASRGPAHPQQSPSIGSDQDREYKVDTSPAAFATLDRSLSDWRQKLPAHLQSPTADSPQFGLFLHLSYNTLVILLHRPNFSNSQTSASVCTQAAATITEITEILMDSKALTSMFISCLYAVFSAGVIHFMNIPSVRPTGQSATSSPVLSEPEPQSSQTSSAKTNLKRCIDALKFLASQWVSAARRAKILEDLLDLKHVSLKDLEEETFQTSPVGPSWALESASRYKVALVAPREDHDKLRQQCRSKAMAIHSLLASDDDYKRMHARRSHSFDDRREEETKEVKVKEDQSMDTTQDGLLLPKEEPELGSPALSSAITSPLALLANGRRNVGLGVQSPMSSTTSVESPNSVRTDGSGTSQTAQDTDPTVVLSTAQLGISDSPAGSTEKIVPMATSGPIISENDFLTPITMTTLIRGSSPLLGFDGRSGGLSPSLSNPQQLASRAPLNRQGTMLDPFSVPSSISFPEWNNGSSANGNSVSPLLYPRGSQPLAENKALAMPSVPTTVGSYGDSAGGNGNGNNSSNSNVKNQRTGEKSEHDLVWNDMPPTLGLDEWTAYIGAMMMRWLASGQSSPRSSAS</sequence>
<dbReference type="Proteomes" id="UP000827284">
    <property type="component" value="Unassembled WGS sequence"/>
</dbReference>